<name>A0A0G0AX08_9BACT</name>
<evidence type="ECO:0000256" key="1">
    <source>
        <dbReference type="ARBA" id="ARBA00022801"/>
    </source>
</evidence>
<dbReference type="Proteomes" id="UP000034004">
    <property type="component" value="Unassembled WGS sequence"/>
</dbReference>
<evidence type="ECO:0000313" key="5">
    <source>
        <dbReference type="Proteomes" id="UP000034004"/>
    </source>
</evidence>
<dbReference type="GO" id="GO:0004177">
    <property type="term" value="F:aminopeptidase activity"/>
    <property type="evidence" value="ECO:0007669"/>
    <property type="project" value="UniProtKB-KW"/>
</dbReference>
<dbReference type="Gene3D" id="3.40.50.1820">
    <property type="entry name" value="alpha/beta hydrolase"/>
    <property type="match status" value="1"/>
</dbReference>
<feature type="compositionally biased region" description="Basic and acidic residues" evidence="2">
    <location>
        <begin position="242"/>
        <end position="257"/>
    </location>
</feature>
<comment type="caution">
    <text evidence="4">The sequence shown here is derived from an EMBL/GenBank/DDBJ whole genome shotgun (WGS) entry which is preliminary data.</text>
</comment>
<keyword evidence="1" id="KW-0378">Hydrolase</keyword>
<dbReference type="InterPro" id="IPR029058">
    <property type="entry name" value="AB_hydrolase_fold"/>
</dbReference>
<dbReference type="InterPro" id="IPR050261">
    <property type="entry name" value="FrsA_esterase"/>
</dbReference>
<reference evidence="4 5" key="1">
    <citation type="journal article" date="2015" name="Nature">
        <title>rRNA introns, odd ribosomes, and small enigmatic genomes across a large radiation of phyla.</title>
        <authorList>
            <person name="Brown C.T."/>
            <person name="Hug L.A."/>
            <person name="Thomas B.C."/>
            <person name="Sharon I."/>
            <person name="Castelle C.J."/>
            <person name="Singh A."/>
            <person name="Wilkins M.J."/>
            <person name="Williams K.H."/>
            <person name="Banfield J.F."/>
        </authorList>
    </citation>
    <scope>NUCLEOTIDE SEQUENCE [LARGE SCALE GENOMIC DNA]</scope>
</reference>
<evidence type="ECO:0000259" key="3">
    <source>
        <dbReference type="Pfam" id="PF12146"/>
    </source>
</evidence>
<dbReference type="STRING" id="1618484.UR56_C0008G0027"/>
<keyword evidence="4" id="KW-0031">Aminopeptidase</keyword>
<evidence type="ECO:0000256" key="2">
    <source>
        <dbReference type="SAM" id="MobiDB-lite"/>
    </source>
</evidence>
<protein>
    <submittedName>
        <fullName evidence="4">Dipeptidylaminopeptidase/acylaminoacyl-peptidase</fullName>
    </submittedName>
</protein>
<dbReference type="Pfam" id="PF12146">
    <property type="entry name" value="Hydrolase_4"/>
    <property type="match status" value="1"/>
</dbReference>
<evidence type="ECO:0000313" key="4">
    <source>
        <dbReference type="EMBL" id="KKP61723.1"/>
    </source>
</evidence>
<dbReference type="EMBL" id="LBPR01000008">
    <property type="protein sequence ID" value="KKP61723.1"/>
    <property type="molecule type" value="Genomic_DNA"/>
</dbReference>
<dbReference type="InterPro" id="IPR022742">
    <property type="entry name" value="Hydrolase_4"/>
</dbReference>
<proteinExistence type="predicted"/>
<dbReference type="PANTHER" id="PTHR22946">
    <property type="entry name" value="DIENELACTONE HYDROLASE DOMAIN-CONTAINING PROTEIN-RELATED"/>
    <property type="match status" value="1"/>
</dbReference>
<accession>A0A0G0AX08</accession>
<organism evidence="4 5">
    <name type="scientific">Candidatus Roizmanbacteria bacterium GW2011_GWC2_34_23</name>
    <dbReference type="NCBI Taxonomy" id="1618484"/>
    <lineage>
        <taxon>Bacteria</taxon>
        <taxon>Candidatus Roizmaniibacteriota</taxon>
    </lineage>
</organism>
<dbReference type="PANTHER" id="PTHR22946:SF9">
    <property type="entry name" value="POLYKETIDE TRANSFERASE AF380"/>
    <property type="match status" value="1"/>
</dbReference>
<keyword evidence="4" id="KW-0645">Protease</keyword>
<sequence>MKKSSIMFLILLAVFMVTIFVSSDKNNLIKVIPKKIISNKNQKIIKSDASPISIDYLRSLNIVSEKVKIEEELADGSNYKRYIASFLSEGNKVYGLLTVPIDKEPVNGFSAIIFNHGYIPPSQYQTTEGYVSYIDYLAKNGFVVFKIDFRGNGKSEGDPSGSYFSSAYTIDVISALKSLQKFEKVDPKRIGIWGHSMAGNAVLRAMLVSKEIKAGVIWAGAVYSYEDFVKYKISDNSYVHRPFESKEGDSQKNRETSSEIQNIRSNPQAIDFNNDFWTSISLTKNIKYLSSPLQINHSTSDPVVNIGYSRDLVKVLKDNSKVYEFYEYEDGGHNINSPYFEQAMERTVNFFKKNL</sequence>
<dbReference type="GO" id="GO:0052689">
    <property type="term" value="F:carboxylic ester hydrolase activity"/>
    <property type="evidence" value="ECO:0007669"/>
    <property type="project" value="UniProtKB-ARBA"/>
</dbReference>
<feature type="region of interest" description="Disordered" evidence="2">
    <location>
        <begin position="242"/>
        <end position="264"/>
    </location>
</feature>
<dbReference type="SUPFAM" id="SSF53474">
    <property type="entry name" value="alpha/beta-Hydrolases"/>
    <property type="match status" value="1"/>
</dbReference>
<gene>
    <name evidence="4" type="ORF">UR56_C0008G0027</name>
</gene>
<feature type="domain" description="Serine aminopeptidase S33" evidence="3">
    <location>
        <begin position="112"/>
        <end position="327"/>
    </location>
</feature>
<dbReference type="AlphaFoldDB" id="A0A0G0AX08"/>